<feature type="compositionally biased region" description="Polar residues" evidence="1">
    <location>
        <begin position="615"/>
        <end position="627"/>
    </location>
</feature>
<feature type="region of interest" description="Disordered" evidence="1">
    <location>
        <begin position="538"/>
        <end position="562"/>
    </location>
</feature>
<name>A0A6L2LPK8_TANCI</name>
<gene>
    <name evidence="2" type="ORF">Tci_034360</name>
</gene>
<evidence type="ECO:0000313" key="2">
    <source>
        <dbReference type="EMBL" id="GEU62382.1"/>
    </source>
</evidence>
<reference evidence="2" key="1">
    <citation type="journal article" date="2019" name="Sci. Rep.">
        <title>Draft genome of Tanacetum cinerariifolium, the natural source of mosquito coil.</title>
        <authorList>
            <person name="Yamashiro T."/>
            <person name="Shiraishi A."/>
            <person name="Satake H."/>
            <person name="Nakayama K."/>
        </authorList>
    </citation>
    <scope>NUCLEOTIDE SEQUENCE</scope>
</reference>
<protein>
    <submittedName>
        <fullName evidence="2">Uncharacterized protein</fullName>
    </submittedName>
</protein>
<accession>A0A6L2LPK8</accession>
<organism evidence="2">
    <name type="scientific">Tanacetum cinerariifolium</name>
    <name type="common">Dalmatian daisy</name>
    <name type="synonym">Chrysanthemum cinerariifolium</name>
    <dbReference type="NCBI Taxonomy" id="118510"/>
    <lineage>
        <taxon>Eukaryota</taxon>
        <taxon>Viridiplantae</taxon>
        <taxon>Streptophyta</taxon>
        <taxon>Embryophyta</taxon>
        <taxon>Tracheophyta</taxon>
        <taxon>Spermatophyta</taxon>
        <taxon>Magnoliopsida</taxon>
        <taxon>eudicotyledons</taxon>
        <taxon>Gunneridae</taxon>
        <taxon>Pentapetalae</taxon>
        <taxon>asterids</taxon>
        <taxon>campanulids</taxon>
        <taxon>Asterales</taxon>
        <taxon>Asteraceae</taxon>
        <taxon>Asteroideae</taxon>
        <taxon>Anthemideae</taxon>
        <taxon>Anthemidinae</taxon>
        <taxon>Tanacetum</taxon>
    </lineage>
</organism>
<dbReference type="EMBL" id="BKCJ010004664">
    <property type="protein sequence ID" value="GEU62382.1"/>
    <property type="molecule type" value="Genomic_DNA"/>
</dbReference>
<evidence type="ECO:0000256" key="1">
    <source>
        <dbReference type="SAM" id="MobiDB-lite"/>
    </source>
</evidence>
<comment type="caution">
    <text evidence="2">The sequence shown here is derived from an EMBL/GenBank/DDBJ whole genome shotgun (WGS) entry which is preliminary data.</text>
</comment>
<proteinExistence type="predicted"/>
<feature type="compositionally biased region" description="Polar residues" evidence="1">
    <location>
        <begin position="547"/>
        <end position="562"/>
    </location>
</feature>
<dbReference type="AlphaFoldDB" id="A0A6L2LPK8"/>
<sequence>MLNIENYVSWSSRLFCYAKSRPKGKLIYNSIMNGPYVRRMIPEPSDVDHEVPVSETFHEQADDELTEKELKHVKANDQAIQTILLGLPKDIYAAVDGCETAQEIWQIAQLGMNLGQDNHMQMVRGNRGISLDNMLGRMSGIRNDNVVAAQTEGNANGNNDNLIRCYNCRGLADLDEIEEVNSDCILMANLQQASTSGTQTDKAPVYDSDGSAESANFEIQFLKEAAKFVRDFKSLAKEANESLAKNKAFELEIECLLRAVVPQKVNKTNDLSNPVTSNSVPTTKVSKVVKHDKVIAPGMFRINPFKNSRKERFMPNRPIKASVRTNPITVSQPRVITKKVINFDSKWFPFAFKSSHIKNKEVKVKEHPRNLLLSKNKKHMSSECNNVKLSIRNDKSEIICAMCKQCLITTNHDVCVLNYVNGMNSCGKKQKENVSNIANQTKHMPQVKKPKKVWFIERVASPKPSKPKMCLRWSPTGRIFDLCGKLIGSSDSECKSDTSVYNECTSNPQEPAIKWFPNSTSSLGRALCYPKNNREDIGKLGEKDTAPTPTNSSSQATNFPNTSHDVNELEAQQQHVQHQPTKIIDNVLNAMFDENMFVNPFATPSISAAESSSSQYVDPSNMHTFNQPYPHEY</sequence>
<feature type="region of interest" description="Disordered" evidence="1">
    <location>
        <begin position="611"/>
        <end position="633"/>
    </location>
</feature>